<feature type="transmembrane region" description="Helical" evidence="1">
    <location>
        <begin position="310"/>
        <end position="331"/>
    </location>
</feature>
<organism evidence="2 3">
    <name type="scientific">Roseateles puraquae</name>
    <dbReference type="NCBI Taxonomy" id="431059"/>
    <lineage>
        <taxon>Bacteria</taxon>
        <taxon>Pseudomonadati</taxon>
        <taxon>Pseudomonadota</taxon>
        <taxon>Betaproteobacteria</taxon>
        <taxon>Burkholderiales</taxon>
        <taxon>Sphaerotilaceae</taxon>
        <taxon>Roseateles</taxon>
    </lineage>
</organism>
<accession>A0A254N4M1</accession>
<feature type="transmembrane region" description="Helical" evidence="1">
    <location>
        <begin position="141"/>
        <end position="158"/>
    </location>
</feature>
<keyword evidence="3" id="KW-1185">Reference proteome</keyword>
<feature type="transmembrane region" description="Helical" evidence="1">
    <location>
        <begin position="446"/>
        <end position="465"/>
    </location>
</feature>
<feature type="transmembrane region" description="Helical" evidence="1">
    <location>
        <begin position="23"/>
        <end position="43"/>
    </location>
</feature>
<gene>
    <name evidence="2" type="ORF">CDO81_15660</name>
</gene>
<feature type="transmembrane region" description="Helical" evidence="1">
    <location>
        <begin position="92"/>
        <end position="112"/>
    </location>
</feature>
<feature type="transmembrane region" description="Helical" evidence="1">
    <location>
        <begin position="49"/>
        <end position="71"/>
    </location>
</feature>
<comment type="caution">
    <text evidence="2">The sequence shown here is derived from an EMBL/GenBank/DDBJ whole genome shotgun (WGS) entry which is preliminary data.</text>
</comment>
<dbReference type="AlphaFoldDB" id="A0A254N4M1"/>
<feature type="transmembrane region" description="Helical" evidence="1">
    <location>
        <begin position="390"/>
        <end position="408"/>
    </location>
</feature>
<keyword evidence="1" id="KW-0812">Transmembrane</keyword>
<name>A0A254N4M1_9BURK</name>
<keyword evidence="1" id="KW-1133">Transmembrane helix</keyword>
<sequence>MNTAQLSQVLLAAWRQRDRSSPWGRWLIAALVVLPSVASALLLHGPARWGLPAGISLVIIHIGWLLMAANLQMQNTPSAARFVPGHVRALRQAGLLCWVACTAASCLLLVLVMPTRLLTWQAALLGSAAAVTFTMWSTRIWWLWLLFFFWGPLLGVLSEHLPLPLQAAQALWHEHQHLTLAAGLLGLGALMPAAFGQGDAAHRRAYGRLSRLQEMQRMFQEGHQATPAQAFVGLERFSRPFNAVITAWREHVLRRADNTSTASLLARAEIVLHANQHWVYQLLTAASIMASLALMLGVVVGWTGAPWQDLIHHGAFGITVGLGSMAVIPMLGRAMLWQTRREQALLRLLPGLPQGRAANRAVAWLSLRHALLAAVLAAVLILPLCRITDQWGLLWLPLMAVPWSLWTATRSPAHMRQPTGLRSMLPVMAYYLSAAVAYVGTERLGLPMVPWAVGLLAVSAAWGAWRWRRLDHQPAALPAGRLS</sequence>
<feature type="transmembrane region" description="Helical" evidence="1">
    <location>
        <begin position="118"/>
        <end position="136"/>
    </location>
</feature>
<evidence type="ECO:0000313" key="2">
    <source>
        <dbReference type="EMBL" id="OWR03015.1"/>
    </source>
</evidence>
<keyword evidence="1" id="KW-0472">Membrane</keyword>
<evidence type="ECO:0000313" key="3">
    <source>
        <dbReference type="Proteomes" id="UP000197446"/>
    </source>
</evidence>
<protein>
    <submittedName>
        <fullName evidence="2">Uncharacterized protein</fullName>
    </submittedName>
</protein>
<dbReference type="Proteomes" id="UP000197446">
    <property type="component" value="Unassembled WGS sequence"/>
</dbReference>
<dbReference type="RefSeq" id="WP_088484169.1">
    <property type="nucleotide sequence ID" value="NZ_NISI01000006.1"/>
</dbReference>
<feature type="transmembrane region" description="Helical" evidence="1">
    <location>
        <begin position="420"/>
        <end position="440"/>
    </location>
</feature>
<evidence type="ECO:0000256" key="1">
    <source>
        <dbReference type="SAM" id="Phobius"/>
    </source>
</evidence>
<dbReference type="EMBL" id="NISI01000006">
    <property type="protein sequence ID" value="OWR03015.1"/>
    <property type="molecule type" value="Genomic_DNA"/>
</dbReference>
<feature type="transmembrane region" description="Helical" evidence="1">
    <location>
        <begin position="362"/>
        <end position="384"/>
    </location>
</feature>
<proteinExistence type="predicted"/>
<dbReference type="OrthoDB" id="8887481at2"/>
<reference evidence="2 3" key="1">
    <citation type="journal article" date="2007" name="Int. J. Syst. Evol. Microbiol.">
        <title>Description of Pelomonas aquatica sp. nov. and Pelomonas puraquae sp. nov., isolated from industrial and haemodialysis water.</title>
        <authorList>
            <person name="Gomila M."/>
            <person name="Bowien B."/>
            <person name="Falsen E."/>
            <person name="Moore E.R."/>
            <person name="Lalucat J."/>
        </authorList>
    </citation>
    <scope>NUCLEOTIDE SEQUENCE [LARGE SCALE GENOMIC DNA]</scope>
    <source>
        <strain evidence="2 3">CCUG 52769</strain>
    </source>
</reference>
<feature type="transmembrane region" description="Helical" evidence="1">
    <location>
        <begin position="282"/>
        <end position="304"/>
    </location>
</feature>
<feature type="transmembrane region" description="Helical" evidence="1">
    <location>
        <begin position="178"/>
        <end position="195"/>
    </location>
</feature>